<dbReference type="PANTHER" id="PTHR11476">
    <property type="entry name" value="HISTIDYL-TRNA SYNTHETASE"/>
    <property type="match status" value="1"/>
</dbReference>
<evidence type="ECO:0000256" key="4">
    <source>
        <dbReference type="ARBA" id="ARBA00022741"/>
    </source>
</evidence>
<reference evidence="13" key="3">
    <citation type="submission" date="2019-12" db="UniProtKB">
        <authorList>
            <consortium name="WormBaseParasite"/>
        </authorList>
    </citation>
    <scope>IDENTIFICATION</scope>
</reference>
<evidence type="ECO:0000256" key="7">
    <source>
        <dbReference type="ARBA" id="ARBA00023146"/>
    </source>
</evidence>
<dbReference type="Pfam" id="PF13393">
    <property type="entry name" value="tRNA-synt_His"/>
    <property type="match status" value="1"/>
</dbReference>
<dbReference type="InterPro" id="IPR004154">
    <property type="entry name" value="Anticodon-bd"/>
</dbReference>
<dbReference type="STRING" id="70415.A0A5S6QK44"/>
<dbReference type="GO" id="GO:0005829">
    <property type="term" value="C:cytosol"/>
    <property type="evidence" value="ECO:0007669"/>
    <property type="project" value="TreeGrafter"/>
</dbReference>
<dbReference type="FunFam" id="3.30.930.10:FF:000021">
    <property type="entry name" value="Probable histidine--tRNA ligase, mitochondrial"/>
    <property type="match status" value="1"/>
</dbReference>
<evidence type="ECO:0000313" key="12">
    <source>
        <dbReference type="Proteomes" id="UP000046395"/>
    </source>
</evidence>
<dbReference type="WBParaSite" id="TMUE_2000007573.2">
    <property type="protein sequence ID" value="TMUE_2000007573.2"/>
    <property type="gene ID" value="WBGene00294466"/>
</dbReference>
<dbReference type="GO" id="GO:0006427">
    <property type="term" value="P:histidyl-tRNA aminoacylation"/>
    <property type="evidence" value="ECO:0007669"/>
    <property type="project" value="InterPro"/>
</dbReference>
<keyword evidence="12" id="KW-1185">Reference proteome</keyword>
<dbReference type="GO" id="GO:0003723">
    <property type="term" value="F:RNA binding"/>
    <property type="evidence" value="ECO:0007669"/>
    <property type="project" value="TreeGrafter"/>
</dbReference>
<feature type="binding site" evidence="9">
    <location>
        <begin position="120"/>
        <end position="122"/>
    </location>
    <ligand>
        <name>L-histidine</name>
        <dbReference type="ChEBI" id="CHEBI:57595"/>
    </ligand>
</feature>
<feature type="binding site" evidence="9">
    <location>
        <position position="323"/>
    </location>
    <ligand>
        <name>L-histidine</name>
        <dbReference type="ChEBI" id="CHEBI:57595"/>
    </ligand>
</feature>
<dbReference type="SUPFAM" id="SSF55681">
    <property type="entry name" value="Class II aaRS and biotin synthetases"/>
    <property type="match status" value="1"/>
</dbReference>
<dbReference type="AlphaFoldDB" id="A0A5S6QK44"/>
<feature type="compositionally biased region" description="Basic and acidic residues" evidence="10">
    <location>
        <begin position="32"/>
        <end position="42"/>
    </location>
</feature>
<evidence type="ECO:0000256" key="3">
    <source>
        <dbReference type="ARBA" id="ARBA00022598"/>
    </source>
</evidence>
<keyword evidence="3" id="KW-0436">Ligase</keyword>
<accession>A0A5S6QK44</accession>
<dbReference type="Gene3D" id="3.40.50.800">
    <property type="entry name" value="Anticodon-binding domain"/>
    <property type="match status" value="1"/>
</dbReference>
<dbReference type="SUPFAM" id="SSF52954">
    <property type="entry name" value="Class II aaRS ABD-related"/>
    <property type="match status" value="1"/>
</dbReference>
<feature type="domain" description="Aminoacyl-transfer RNA synthetases class-II family profile" evidence="11">
    <location>
        <begin position="50"/>
        <end position="390"/>
    </location>
</feature>
<feature type="region of interest" description="Disordered" evidence="10">
    <location>
        <begin position="30"/>
        <end position="49"/>
    </location>
</feature>
<evidence type="ECO:0000256" key="1">
    <source>
        <dbReference type="ARBA" id="ARBA00008226"/>
    </source>
</evidence>
<sequence>MENDLAQAAIASGGPCLINNGLNCISEATDASTKRQSGDKKKFTLKTPKGTRDYGPTEMAVRQQVLSTVVDCFKRHGAETIDTPVFELRETLTGKYGEEGSKLIYDLEDQGGELLSMRYDLTVPFARYLAMNKISNIKRYQIAKVYRRDNPAMTRGRYREFMQCDLDIAGDYDCMVPDAECLRIVTEILTDLQIGDFEIKVNHRRLLNGILSVCGVNETEFKTVCSSIDKLDKQPWSEVSAELINDKQLCPKVVEAMEAYLCSRAKVNSTSPNSTLIEHLRTDSLLGASVEAQTALKELTLLLSYCDAFGIADRIVFEPSLARGLDYYTGCIYEAVLTGENASEANDEASVGSVAGGGRYDQLVNMFLQKGRGVPCVGLSIGIERIFTVMERKLQREQKRIRSSETDVYVASAQKNLLLERMRLCGELWGRKFKAEMSFKENPKLLQQLQYCEDRCIPLALILGESEIQRGVVKLRVIRTRQEEEVPRNELFKLLSERLQRMTAENL</sequence>
<dbReference type="PROSITE" id="PS50862">
    <property type="entry name" value="AA_TRNA_LIGASE_II"/>
    <property type="match status" value="1"/>
</dbReference>
<comment type="catalytic activity">
    <reaction evidence="8">
        <text>tRNA(His) + L-histidine + ATP = L-histidyl-tRNA(His) + AMP + diphosphate + H(+)</text>
        <dbReference type="Rhea" id="RHEA:17313"/>
        <dbReference type="Rhea" id="RHEA-COMP:9665"/>
        <dbReference type="Rhea" id="RHEA-COMP:9689"/>
        <dbReference type="ChEBI" id="CHEBI:15378"/>
        <dbReference type="ChEBI" id="CHEBI:30616"/>
        <dbReference type="ChEBI" id="CHEBI:33019"/>
        <dbReference type="ChEBI" id="CHEBI:57595"/>
        <dbReference type="ChEBI" id="CHEBI:78442"/>
        <dbReference type="ChEBI" id="CHEBI:78527"/>
        <dbReference type="ChEBI" id="CHEBI:456215"/>
        <dbReference type="EC" id="6.1.1.21"/>
    </reaction>
</comment>
<dbReference type="InterPro" id="IPR006195">
    <property type="entry name" value="aa-tRNA-synth_II"/>
</dbReference>
<dbReference type="InterPro" id="IPR015807">
    <property type="entry name" value="His-tRNA-ligase"/>
</dbReference>
<evidence type="ECO:0000313" key="13">
    <source>
        <dbReference type="WBParaSite" id="TMUE_2000007573.1"/>
    </source>
</evidence>
<dbReference type="NCBIfam" id="TIGR00442">
    <property type="entry name" value="hisS"/>
    <property type="match status" value="1"/>
</dbReference>
<dbReference type="InterPro" id="IPR033656">
    <property type="entry name" value="HisRS_anticodon"/>
</dbReference>
<keyword evidence="4" id="KW-0547">Nucleotide-binding</keyword>
<keyword evidence="6" id="KW-0648">Protein biosynthesis</keyword>
<reference evidence="12" key="1">
    <citation type="submission" date="2013-11" db="EMBL/GenBank/DDBJ databases">
        <authorList>
            <person name="Aslett M."/>
        </authorList>
    </citation>
    <scope>NUCLEOTIDE SEQUENCE [LARGE SCALE GENOMIC DNA]</scope>
    <source>
        <strain evidence="12">Edinburgh</strain>
    </source>
</reference>
<dbReference type="Proteomes" id="UP000046395">
    <property type="component" value="Unassembled WGS sequence"/>
</dbReference>
<evidence type="ECO:0000259" key="11">
    <source>
        <dbReference type="PROSITE" id="PS50862"/>
    </source>
</evidence>
<keyword evidence="5" id="KW-0067">ATP-binding</keyword>
<dbReference type="WBParaSite" id="TMUE_2000007573.3">
    <property type="protein sequence ID" value="TMUE_2000007573.3"/>
    <property type="gene ID" value="WBGene00294466"/>
</dbReference>
<dbReference type="InterPro" id="IPR036621">
    <property type="entry name" value="Anticodon-bd_dom_sf"/>
</dbReference>
<dbReference type="InterPro" id="IPR041715">
    <property type="entry name" value="HisRS-like_core"/>
</dbReference>
<name>A0A5S6QK44_TRIMR</name>
<organism evidence="12 13">
    <name type="scientific">Trichuris muris</name>
    <name type="common">Mouse whipworm</name>
    <dbReference type="NCBI Taxonomy" id="70415"/>
    <lineage>
        <taxon>Eukaryota</taxon>
        <taxon>Metazoa</taxon>
        <taxon>Ecdysozoa</taxon>
        <taxon>Nematoda</taxon>
        <taxon>Enoplea</taxon>
        <taxon>Dorylaimia</taxon>
        <taxon>Trichinellida</taxon>
        <taxon>Trichuridae</taxon>
        <taxon>Trichuris</taxon>
    </lineage>
</organism>
<feature type="binding site" evidence="9">
    <location>
        <begin position="327"/>
        <end position="328"/>
    </location>
    <ligand>
        <name>L-histidine</name>
        <dbReference type="ChEBI" id="CHEBI:57595"/>
    </ligand>
</feature>
<dbReference type="WBParaSite" id="TMUE_2000007573.1">
    <property type="protein sequence ID" value="TMUE_2000007573.1"/>
    <property type="gene ID" value="WBGene00294466"/>
</dbReference>
<dbReference type="Pfam" id="PF03129">
    <property type="entry name" value="HGTP_anticodon"/>
    <property type="match status" value="1"/>
</dbReference>
<dbReference type="EC" id="6.1.1.21" evidence="2"/>
<dbReference type="CDD" id="cd00773">
    <property type="entry name" value="HisRS-like_core"/>
    <property type="match status" value="1"/>
</dbReference>
<evidence type="ECO:0000256" key="8">
    <source>
        <dbReference type="ARBA" id="ARBA00047639"/>
    </source>
</evidence>
<dbReference type="Gene3D" id="3.30.930.10">
    <property type="entry name" value="Bira Bifunctional Protein, Domain 2"/>
    <property type="match status" value="1"/>
</dbReference>
<protein>
    <recommendedName>
        <fullName evidence="2">histidine--tRNA ligase</fullName>
        <ecNumber evidence="2">6.1.1.21</ecNumber>
    </recommendedName>
</protein>
<dbReference type="CDD" id="cd00859">
    <property type="entry name" value="HisRS_anticodon"/>
    <property type="match status" value="1"/>
</dbReference>
<comment type="similarity">
    <text evidence="1">Belongs to the class-II aminoacyl-tRNA synthetase family.</text>
</comment>
<feature type="binding site" evidence="9">
    <location>
        <position position="147"/>
    </location>
    <ligand>
        <name>L-histidine</name>
        <dbReference type="ChEBI" id="CHEBI:57595"/>
    </ligand>
</feature>
<feature type="binding site" evidence="9">
    <location>
        <position position="167"/>
    </location>
    <ligand>
        <name>L-histidine</name>
        <dbReference type="ChEBI" id="CHEBI:57595"/>
    </ligand>
</feature>
<dbReference type="GO" id="GO:0005524">
    <property type="term" value="F:ATP binding"/>
    <property type="evidence" value="ECO:0007669"/>
    <property type="project" value="UniProtKB-KW"/>
</dbReference>
<proteinExistence type="inferred from homology"/>
<evidence type="ECO:0000256" key="10">
    <source>
        <dbReference type="SAM" id="MobiDB-lite"/>
    </source>
</evidence>
<feature type="binding site" evidence="9">
    <location>
        <position position="163"/>
    </location>
    <ligand>
        <name>L-histidine</name>
        <dbReference type="ChEBI" id="CHEBI:57595"/>
    </ligand>
</feature>
<dbReference type="GO" id="GO:0005739">
    <property type="term" value="C:mitochondrion"/>
    <property type="evidence" value="ECO:0007669"/>
    <property type="project" value="TreeGrafter"/>
</dbReference>
<dbReference type="PANTHER" id="PTHR11476:SF7">
    <property type="entry name" value="HISTIDINE--TRNA LIGASE"/>
    <property type="match status" value="1"/>
</dbReference>
<dbReference type="InterPro" id="IPR045864">
    <property type="entry name" value="aa-tRNA-synth_II/BPL/LPL"/>
</dbReference>
<dbReference type="GO" id="GO:0032543">
    <property type="term" value="P:mitochondrial translation"/>
    <property type="evidence" value="ECO:0007669"/>
    <property type="project" value="TreeGrafter"/>
</dbReference>
<evidence type="ECO:0000256" key="2">
    <source>
        <dbReference type="ARBA" id="ARBA00012815"/>
    </source>
</evidence>
<reference evidence="12" key="2">
    <citation type="submission" date="2014-03" db="EMBL/GenBank/DDBJ databases">
        <title>The whipworm genome and dual-species transcriptomics of an intimate host-pathogen interaction.</title>
        <authorList>
            <person name="Foth B.J."/>
            <person name="Tsai I.J."/>
            <person name="Reid A.J."/>
            <person name="Bancroft A.J."/>
            <person name="Nichol S."/>
            <person name="Tracey A."/>
            <person name="Holroyd N."/>
            <person name="Cotton J.A."/>
            <person name="Stanley E.J."/>
            <person name="Zarowiecki M."/>
            <person name="Liu J.Z."/>
            <person name="Huckvale T."/>
            <person name="Cooper P.J."/>
            <person name="Grencis R.K."/>
            <person name="Berriman M."/>
        </authorList>
    </citation>
    <scope>NUCLEOTIDE SEQUENCE [LARGE SCALE GENOMIC DNA]</scope>
    <source>
        <strain evidence="12">Edinburgh</strain>
    </source>
</reference>
<evidence type="ECO:0000256" key="5">
    <source>
        <dbReference type="ARBA" id="ARBA00022840"/>
    </source>
</evidence>
<dbReference type="InterPro" id="IPR004516">
    <property type="entry name" value="HisRS/HisZ"/>
</dbReference>
<evidence type="ECO:0000256" key="6">
    <source>
        <dbReference type="ARBA" id="ARBA00022917"/>
    </source>
</evidence>
<keyword evidence="7" id="KW-0030">Aminoacyl-tRNA synthetase</keyword>
<dbReference type="FunFam" id="3.40.50.800:FF:000008">
    <property type="entry name" value="histidine--tRNA ligase, cytoplasmic isoform X1"/>
    <property type="match status" value="1"/>
</dbReference>
<dbReference type="PIRSF" id="PIRSF001549">
    <property type="entry name" value="His-tRNA_synth"/>
    <property type="match status" value="1"/>
</dbReference>
<dbReference type="GO" id="GO:0004821">
    <property type="term" value="F:histidine-tRNA ligase activity"/>
    <property type="evidence" value="ECO:0007669"/>
    <property type="project" value="UniProtKB-EC"/>
</dbReference>
<evidence type="ECO:0000256" key="9">
    <source>
        <dbReference type="PIRSR" id="PIRSR001549-1"/>
    </source>
</evidence>